<sequence length="110" mass="12268">MEPTKMSSGETNSTTVVSDLEETKVVKTEDLLNDIRMNAQKTMKPIKMELGSLGPKMGKADPDGKDRTVFISNITKFLPIVPQEINAWSPYEVGGIHNRPSLINDFVTRF</sequence>
<name>A0A8D9B4Z1_9HEMI</name>
<accession>A0A8D9B4Z1</accession>
<protein>
    <submittedName>
        <fullName evidence="1">Uncharacterized protein</fullName>
    </submittedName>
</protein>
<reference evidence="1" key="1">
    <citation type="submission" date="2021-05" db="EMBL/GenBank/DDBJ databases">
        <authorList>
            <person name="Alioto T."/>
            <person name="Alioto T."/>
            <person name="Gomez Garrido J."/>
        </authorList>
    </citation>
    <scope>NUCLEOTIDE SEQUENCE</scope>
</reference>
<proteinExistence type="predicted"/>
<organism evidence="1">
    <name type="scientific">Cacopsylla melanoneura</name>
    <dbReference type="NCBI Taxonomy" id="428564"/>
    <lineage>
        <taxon>Eukaryota</taxon>
        <taxon>Metazoa</taxon>
        <taxon>Ecdysozoa</taxon>
        <taxon>Arthropoda</taxon>
        <taxon>Hexapoda</taxon>
        <taxon>Insecta</taxon>
        <taxon>Pterygota</taxon>
        <taxon>Neoptera</taxon>
        <taxon>Paraneoptera</taxon>
        <taxon>Hemiptera</taxon>
        <taxon>Sternorrhyncha</taxon>
        <taxon>Psylloidea</taxon>
        <taxon>Psyllidae</taxon>
        <taxon>Psyllinae</taxon>
        <taxon>Cacopsylla</taxon>
    </lineage>
</organism>
<evidence type="ECO:0000313" key="1">
    <source>
        <dbReference type="EMBL" id="CAG6778683.1"/>
    </source>
</evidence>
<dbReference type="AlphaFoldDB" id="A0A8D9B4Z1"/>
<dbReference type="EMBL" id="HBUF01610961">
    <property type="protein sequence ID" value="CAG6778683.1"/>
    <property type="molecule type" value="Transcribed_RNA"/>
</dbReference>